<accession>A0ABP8YJY6</accession>
<feature type="region of interest" description="Disordered" evidence="1">
    <location>
        <begin position="96"/>
        <end position="117"/>
    </location>
</feature>
<sequence length="117" mass="12107">MAFGTEVKKVKSFRSAAPGVEKSAGLAGEVQKKSAPVAAAEVRITAKLIADKYELTVEADGQSSTVANVQPAILPETLYRLIAAVSKAARSGELSKAQTDTHAFGINGPRAGTPRLA</sequence>
<gene>
    <name evidence="2" type="ORF">GCM10023350_13040</name>
</gene>
<protein>
    <recommendedName>
        <fullName evidence="4">YbaB/EbfC family DNA-binding protein</fullName>
    </recommendedName>
</protein>
<proteinExistence type="predicted"/>
<dbReference type="EMBL" id="BAABKN010000009">
    <property type="protein sequence ID" value="GAA4731104.1"/>
    <property type="molecule type" value="Genomic_DNA"/>
</dbReference>
<evidence type="ECO:0008006" key="4">
    <source>
        <dbReference type="Google" id="ProtNLM"/>
    </source>
</evidence>
<name>A0ABP8YJY6_9ACTN</name>
<evidence type="ECO:0000256" key="1">
    <source>
        <dbReference type="SAM" id="MobiDB-lite"/>
    </source>
</evidence>
<evidence type="ECO:0000313" key="2">
    <source>
        <dbReference type="EMBL" id="GAA4731104.1"/>
    </source>
</evidence>
<dbReference type="RefSeq" id="WP_345525899.1">
    <property type="nucleotide sequence ID" value="NZ_BAABKN010000009.1"/>
</dbReference>
<evidence type="ECO:0000313" key="3">
    <source>
        <dbReference type="Proteomes" id="UP001499882"/>
    </source>
</evidence>
<reference evidence="3" key="1">
    <citation type="journal article" date="2019" name="Int. J. Syst. Evol. Microbiol.">
        <title>The Global Catalogue of Microorganisms (GCM) 10K type strain sequencing project: providing services to taxonomists for standard genome sequencing and annotation.</title>
        <authorList>
            <consortium name="The Broad Institute Genomics Platform"/>
            <consortium name="The Broad Institute Genome Sequencing Center for Infectious Disease"/>
            <person name="Wu L."/>
            <person name="Ma J."/>
        </authorList>
    </citation>
    <scope>NUCLEOTIDE SEQUENCE [LARGE SCALE GENOMIC DNA]</scope>
    <source>
        <strain evidence="3">JCM 18532</strain>
    </source>
</reference>
<dbReference type="Proteomes" id="UP001499882">
    <property type="component" value="Unassembled WGS sequence"/>
</dbReference>
<keyword evidence="3" id="KW-1185">Reference proteome</keyword>
<organism evidence="2 3">
    <name type="scientific">Nocardioides endophyticus</name>
    <dbReference type="NCBI Taxonomy" id="1353775"/>
    <lineage>
        <taxon>Bacteria</taxon>
        <taxon>Bacillati</taxon>
        <taxon>Actinomycetota</taxon>
        <taxon>Actinomycetes</taxon>
        <taxon>Propionibacteriales</taxon>
        <taxon>Nocardioidaceae</taxon>
        <taxon>Nocardioides</taxon>
    </lineage>
</organism>
<comment type="caution">
    <text evidence="2">The sequence shown here is derived from an EMBL/GenBank/DDBJ whole genome shotgun (WGS) entry which is preliminary data.</text>
</comment>